<organism evidence="3 4">
    <name type="scientific">Rubrivirga litoralis</name>
    <dbReference type="NCBI Taxonomy" id="3075598"/>
    <lineage>
        <taxon>Bacteria</taxon>
        <taxon>Pseudomonadati</taxon>
        <taxon>Rhodothermota</taxon>
        <taxon>Rhodothermia</taxon>
        <taxon>Rhodothermales</taxon>
        <taxon>Rubricoccaceae</taxon>
        <taxon>Rubrivirga</taxon>
    </lineage>
</organism>
<dbReference type="InterPro" id="IPR053145">
    <property type="entry name" value="AB_hydrolase_Est10"/>
</dbReference>
<reference evidence="3 4" key="1">
    <citation type="submission" date="2023-09" db="EMBL/GenBank/DDBJ databases">
        <authorList>
            <person name="Rey-Velasco X."/>
        </authorList>
    </citation>
    <scope>NUCLEOTIDE SEQUENCE [LARGE SCALE GENOMIC DNA]</scope>
    <source>
        <strain evidence="3 4">F394</strain>
    </source>
</reference>
<dbReference type="InterPro" id="IPR029058">
    <property type="entry name" value="AB_hydrolase_fold"/>
</dbReference>
<feature type="domain" description="Serine aminopeptidase S33" evidence="2">
    <location>
        <begin position="186"/>
        <end position="275"/>
    </location>
</feature>
<dbReference type="InterPro" id="IPR022742">
    <property type="entry name" value="Hydrolase_4"/>
</dbReference>
<dbReference type="EMBL" id="JAVRHT010000026">
    <property type="protein sequence ID" value="MDT0632343.1"/>
    <property type="molecule type" value="Genomic_DNA"/>
</dbReference>
<keyword evidence="4" id="KW-1185">Reference proteome</keyword>
<gene>
    <name evidence="3" type="ORF">RM540_11345</name>
</gene>
<proteinExistence type="predicted"/>
<dbReference type="Proteomes" id="UP001267426">
    <property type="component" value="Unassembled WGS sequence"/>
</dbReference>
<keyword evidence="1" id="KW-0732">Signal</keyword>
<dbReference type="SUPFAM" id="SSF53474">
    <property type="entry name" value="alpha/beta-Hydrolases"/>
    <property type="match status" value="1"/>
</dbReference>
<dbReference type="PANTHER" id="PTHR43265">
    <property type="entry name" value="ESTERASE ESTD"/>
    <property type="match status" value="1"/>
</dbReference>
<evidence type="ECO:0000313" key="3">
    <source>
        <dbReference type="EMBL" id="MDT0632343.1"/>
    </source>
</evidence>
<evidence type="ECO:0000259" key="2">
    <source>
        <dbReference type="Pfam" id="PF12146"/>
    </source>
</evidence>
<protein>
    <submittedName>
        <fullName evidence="3">Alpha/beta hydrolase</fullName>
    </submittedName>
</protein>
<dbReference type="PANTHER" id="PTHR43265:SF1">
    <property type="entry name" value="ESTERASE ESTD"/>
    <property type="match status" value="1"/>
</dbReference>
<keyword evidence="3" id="KW-0378">Hydrolase</keyword>
<dbReference type="RefSeq" id="WP_311664145.1">
    <property type="nucleotide sequence ID" value="NZ_JAVRHT010000026.1"/>
</dbReference>
<evidence type="ECO:0000256" key="1">
    <source>
        <dbReference type="SAM" id="SignalP"/>
    </source>
</evidence>
<accession>A0ABU3BSS6</accession>
<feature type="chain" id="PRO_5045646611" evidence="1">
    <location>
        <begin position="19"/>
        <end position="459"/>
    </location>
</feature>
<dbReference type="Gene3D" id="3.40.50.1820">
    <property type="entry name" value="alpha/beta hydrolase"/>
    <property type="match status" value="1"/>
</dbReference>
<feature type="signal peptide" evidence="1">
    <location>
        <begin position="1"/>
        <end position="18"/>
    </location>
</feature>
<sequence>MLRLLLPLVALVAASAAAQSPVVGDWTGEIEGAGLTVTFHVADADGGLSSTFDVPAQGALGVPTGETTFRGDTLTITVPLVGGRYQGTLVGGAVAGTWSQGGASLPLRLTRAEGGAAAPPERADTPQPPFPYRDEEVSVASVDGVTLAGTLTVPDGPGPFPGVVLVSGSGPQDRDADVLGHRLFVVLADHLARRGIAVLRYDERGVGASTGDFGAATTADFALDAQAAADALAGRSEVSSVGVVGHSEGGLVAPLVANALDAVDSVVLLAGPAVPGRDVLRYQLSRGLGGAEVSDAGRAAYGAALDRLLDEVSTGSPADAAERAAAAFRDETAGLGPADREALGLDAAPADPLAAGLAGPWERYFIAYDPAPALRALRVPALAVFGGLDRQVRADDNVPAMRAALADAPAGSDVVVFDGLNHLFQPTEAGDPAEYGQIDTSYAPAVMEAVADWITARTP</sequence>
<evidence type="ECO:0000313" key="4">
    <source>
        <dbReference type="Proteomes" id="UP001267426"/>
    </source>
</evidence>
<comment type="caution">
    <text evidence="3">The sequence shown here is derived from an EMBL/GenBank/DDBJ whole genome shotgun (WGS) entry which is preliminary data.</text>
</comment>
<name>A0ABU3BSS6_9BACT</name>
<dbReference type="Pfam" id="PF12146">
    <property type="entry name" value="Hydrolase_4"/>
    <property type="match status" value="1"/>
</dbReference>
<dbReference type="GO" id="GO:0016787">
    <property type="term" value="F:hydrolase activity"/>
    <property type="evidence" value="ECO:0007669"/>
    <property type="project" value="UniProtKB-KW"/>
</dbReference>